<evidence type="ECO:0000313" key="2">
    <source>
        <dbReference type="EMBL" id="NJP12781.1"/>
    </source>
</evidence>
<accession>A0ABX0YNJ1</accession>
<dbReference type="Proteomes" id="UP000635996">
    <property type="component" value="Unassembled WGS sequence"/>
</dbReference>
<organism evidence="2 3">
    <name type="scientific">Streptomyces thermoviolaceus subsp. thermoviolaceus</name>
    <dbReference type="NCBI Taxonomy" id="66860"/>
    <lineage>
        <taxon>Bacteria</taxon>
        <taxon>Bacillati</taxon>
        <taxon>Actinomycetota</taxon>
        <taxon>Actinomycetes</taxon>
        <taxon>Kitasatosporales</taxon>
        <taxon>Streptomycetaceae</taxon>
        <taxon>Streptomyces</taxon>
    </lineage>
</organism>
<dbReference type="Pfam" id="PF20720">
    <property type="entry name" value="nSTAND3"/>
    <property type="match status" value="1"/>
</dbReference>
<evidence type="ECO:0000259" key="1">
    <source>
        <dbReference type="Pfam" id="PF20720"/>
    </source>
</evidence>
<dbReference type="RefSeq" id="WP_168130718.1">
    <property type="nucleotide sequence ID" value="NZ_BMVZ01000003.1"/>
</dbReference>
<reference evidence="2 3" key="1">
    <citation type="submission" date="2020-03" db="EMBL/GenBank/DDBJ databases">
        <title>WGS of actinomycetes isolated from Thailand.</title>
        <authorList>
            <person name="Thawai C."/>
        </authorList>
    </citation>
    <scope>NUCLEOTIDE SEQUENCE [LARGE SCALE GENOMIC DNA]</scope>
    <source>
        <strain evidence="2 3">NBRC 13905</strain>
    </source>
</reference>
<sequence>MSTFHNWFDGAPGSVYNTGSGPQFIHQYYGSGPEHRASRSRPLADDLLADLRRRFEPPHGFAEARQVLEQSRTVLIDGEPGSGRSTAARMLLFEHRALRDSLREVLAEDDEGNVRLATRPLPEPEGLLLDLSEADLATWRVVHDGLPGLHASVRTSGSRLAVVLPARLPARALHADLAPLRVAIGRPDARLVLLGALRQAGLRDVRDLPDDIERHLEKQPPLREVAHLARLIREEAAAGRREKFADWCRAALEALNRSPKDVADHVGKLQDGRRRALLLTAAMLRGARADAVHEACESLLETVGHPVDDRPLLEREALSAQLEEIGAAAGRDGRVAFTETDYDVPVRAYFWTNMPGLRAHLGEWVGTAVALRTLTEDDRVLLAERYAEQVLGADTPEDLLQRARHWAGHADPSVRKAAVHALAYGALHPDHGRAVRKELYAWATSASPAPALAEVLTAVCSGDLASRHPEQAMVRLHHVARRMPAGHPAETRLIELALGDHLLHRRMLERLPGGLADRCETDVRLFAALASPHRLAFSSADPTARTLPVGTEVAGSLTDCWAALFEHVPGTHWHGLLHAWLSAADQATPDDRARLVDILVGACRKQPVRLAVLYRRALPHRVAPLVQQKIDAAQGRLRTRI</sequence>
<name>A0ABX0YNJ1_STRTL</name>
<comment type="caution">
    <text evidence="2">The sequence shown here is derived from an EMBL/GenBank/DDBJ whole genome shotgun (WGS) entry which is preliminary data.</text>
</comment>
<keyword evidence="3" id="KW-1185">Reference proteome</keyword>
<protein>
    <recommendedName>
        <fullName evidence="1">Novel STAND NTPase 3 domain-containing protein</fullName>
    </recommendedName>
</protein>
<dbReference type="EMBL" id="JAATEL010000001">
    <property type="protein sequence ID" value="NJP12781.1"/>
    <property type="molecule type" value="Genomic_DNA"/>
</dbReference>
<proteinExistence type="predicted"/>
<evidence type="ECO:0000313" key="3">
    <source>
        <dbReference type="Proteomes" id="UP000635996"/>
    </source>
</evidence>
<gene>
    <name evidence="2" type="ORF">HCJ95_00375</name>
</gene>
<dbReference type="InterPro" id="IPR049050">
    <property type="entry name" value="nSTAND3"/>
</dbReference>
<feature type="domain" description="Novel STAND NTPase 3" evidence="1">
    <location>
        <begin position="58"/>
        <end position="97"/>
    </location>
</feature>